<feature type="coiled-coil region" evidence="4">
    <location>
        <begin position="1783"/>
        <end position="1817"/>
    </location>
</feature>
<dbReference type="InterPro" id="IPR045177">
    <property type="entry name" value="FDM1-5/IDN2"/>
</dbReference>
<reference evidence="7" key="1">
    <citation type="submission" date="2020-08" db="EMBL/GenBank/DDBJ databases">
        <title>Plant Genome Project.</title>
        <authorList>
            <person name="Zhang R.-G."/>
        </authorList>
    </citation>
    <scope>NUCLEOTIDE SEQUENCE</scope>
    <source>
        <strain evidence="7">WSP0</strain>
        <tissue evidence="7">Leaf</tissue>
    </source>
</reference>
<feature type="region of interest" description="Disordered" evidence="5">
    <location>
        <begin position="98"/>
        <end position="136"/>
    </location>
</feature>
<evidence type="ECO:0000256" key="4">
    <source>
        <dbReference type="SAM" id="Coils"/>
    </source>
</evidence>
<evidence type="ECO:0000259" key="6">
    <source>
        <dbReference type="PROSITE" id="PS50118"/>
    </source>
</evidence>
<dbReference type="PANTHER" id="PTHR21596:SF23">
    <property type="entry name" value="FACTOR OF DNA METHYLATION 4"/>
    <property type="match status" value="1"/>
</dbReference>
<feature type="coiled-coil region" evidence="4">
    <location>
        <begin position="692"/>
        <end position="821"/>
    </location>
</feature>
<keyword evidence="3" id="KW-0539">Nucleus</keyword>
<dbReference type="InterPro" id="IPR036910">
    <property type="entry name" value="HMG_box_dom_sf"/>
</dbReference>
<feature type="compositionally biased region" description="Low complexity" evidence="5">
    <location>
        <begin position="1173"/>
        <end position="1186"/>
    </location>
</feature>
<dbReference type="Gene3D" id="3.30.70.2890">
    <property type="entry name" value="XS domain"/>
    <property type="match status" value="1"/>
</dbReference>
<dbReference type="PROSITE" id="PS50118">
    <property type="entry name" value="HMG_BOX_2"/>
    <property type="match status" value="1"/>
</dbReference>
<dbReference type="GO" id="GO:0005634">
    <property type="term" value="C:nucleus"/>
    <property type="evidence" value="ECO:0007669"/>
    <property type="project" value="UniProtKB-UniRule"/>
</dbReference>
<dbReference type="InterPro" id="IPR005379">
    <property type="entry name" value="FDM1-5/IDN2_XH"/>
</dbReference>
<keyword evidence="3" id="KW-0238">DNA-binding</keyword>
<feature type="coiled-coil region" evidence="4">
    <location>
        <begin position="864"/>
        <end position="912"/>
    </location>
</feature>
<feature type="coiled-coil region" evidence="4">
    <location>
        <begin position="369"/>
        <end position="435"/>
    </location>
</feature>
<evidence type="ECO:0000256" key="1">
    <source>
        <dbReference type="ARBA" id="ARBA00023054"/>
    </source>
</evidence>
<dbReference type="PANTHER" id="PTHR21596">
    <property type="entry name" value="RIBONUCLEASE P SUBUNIT P38"/>
    <property type="match status" value="1"/>
</dbReference>
<feature type="coiled-coil region" evidence="4">
    <location>
        <begin position="1686"/>
        <end position="1758"/>
    </location>
</feature>
<feature type="domain" description="HMG box" evidence="6">
    <location>
        <begin position="1197"/>
        <end position="1268"/>
    </location>
</feature>
<dbReference type="Proteomes" id="UP000823749">
    <property type="component" value="Chromosome 1"/>
</dbReference>
<dbReference type="InterPro" id="IPR005380">
    <property type="entry name" value="XS_domain"/>
</dbReference>
<dbReference type="Pfam" id="PF09011">
    <property type="entry name" value="HMG_box_2"/>
    <property type="match status" value="1"/>
</dbReference>
<dbReference type="GO" id="GO:0003677">
    <property type="term" value="F:DNA binding"/>
    <property type="evidence" value="ECO:0007669"/>
    <property type="project" value="UniProtKB-UniRule"/>
</dbReference>
<feature type="DNA-binding region" description="HMG box" evidence="3">
    <location>
        <begin position="1197"/>
        <end position="1268"/>
    </location>
</feature>
<protein>
    <recommendedName>
        <fullName evidence="6">HMG box domain-containing protein</fullName>
    </recommendedName>
</protein>
<feature type="region of interest" description="Disordered" evidence="5">
    <location>
        <begin position="1159"/>
        <end position="1196"/>
    </location>
</feature>
<dbReference type="Gene3D" id="1.10.30.10">
    <property type="entry name" value="High mobility group box domain"/>
    <property type="match status" value="1"/>
</dbReference>
<evidence type="ECO:0000256" key="2">
    <source>
        <dbReference type="ARBA" id="ARBA00023158"/>
    </source>
</evidence>
<sequence length="1974" mass="227978">MPRRREEKDDYSDPELEDYKYRYYKELRDGKERVRVSENIFRCPYCYDKRWNEYDYKELHRHASRIGSDSKSEKFKDRARHLGLVKYLERCIDAKRLSSSQSTGKATQRVDGRTDSKRNETRSPATTPTELEDRLENVNVTPSISSTRITEPTKKVETIGNANSKLVESTRSLYGKSSQSIPARLELSKRKTKEELIVWPWMALVANIPVEYKDGRYVGDGGRKLRDEWTSKGYNPLKVHPLWSRRGHSGFAIVEFKKDWDGFQNAMAFEKAFEVENHGRKDWYTVRRKGDQLYAWIAREEEYNSTGLIGEYLRKNADLKTVSDIETEDKRKDMKLVSNLTNALEVKNMKCEEITSEISKTEIFMRNVMKQKEEMIQSYNEEMNQMQKDAADQLEKIFADHERSKSQLEAQRQKLELVEKELEEREALNTNEKRKLDIEKKMNERAILAQKMADEKMWKLAEGQKRDKEKLHKKVIELEKKLDAKQALELEIVRMRGAVQVMKHVSEDGNLEDKRKMETIEKDLKDKEEDLEQMEALNQALIVKERQSNDELQEARKELINGFKDSKAFIGVKRMGELDAKPFSNAAKIKYACDEVVEKAMEMCSLWEDYLRDPSWHPFKVISVGEGHKILFVPDRKRRFETTTTRDRNPNPQESAMDTTEEGKVAKEPSAGKVPDLTHIVRKMTNSAVSELEKLAEHLEVYDKDIKNRQKELEEERRKIDSEKKATERAILSKIRESENASRLAEERKKENEELHSRITELQNNLGNSMTLAFERKKENEELRCKIAELREKLEDAVRLAGERKKENEKLHSRITELQNNLGNSRTLASERKKENEELRCKIAERWEELEDAVTLAGEQKKENEELRGRTTEVQKELKNALRLAGEQKMEKEELHKMVAELQKKLESKKALESALKVIREFNEDGEIGLKDKMNGEAGLRTRRKRKRSSRNPSEEKDKYIEHMESLNNILTAKELKSNDELQEARKELINLPSIEKFNGATISFESNMWFMESSFRVLEQGFLDSQAYIGVKIMGVLDSKPFQTAIKRRYTGEAAQKKPTAKKATCGKVTTRREFEGDATDEQALELCSLWEGYLTDPNWHPFKVIRTGGDHKEVIDKEDEKLKTLKEEYGNEVYKAVVTALIEMNDYNPSGRYAVMERAKKQPRSGKRTQTPTAPSPSAATSPPDETGVSEEDLMKGPTNAFVIFFTEGLEDARARAGPRKRFRLKEHTREAGLRWKKMDATQREKYETLAKMRRDHIAETTPKAKRKTAPPVFLTRCSPKKVVQLNSTLTDEQIKAVEGLGFGSILLLKCNLLNRDFLARLVHHFNTDTRSLEFGRDRVYQISTADVARALGLSIGTLPVPLECDENHRKHVEDMFVDCEKGVKFTALEEVMKLGLADAKFKTAYLLFALACFLCPTTKDVAGPRLYPAVFDLSQIPSYAWPEFVLDWLVAEVSKFKKRADKDVTNARKSSFPGLGGCLFILMLIYFDKVPMGMSVGNAGDCLIQCWTKELLGERIAKETNVGVQDPIPGQFPQCCLRHPLAIDAYDGVKRRVKEQLQDIIELDNAMMKHYESLGNEGTSTSTLNPSKGYDWSGGPQPEATTRCVRSNLFNNADQSTKAYMESISVDTAGPPKGRHAKVPFAAKFPDLISDARTMKNAGSQLEKIFKEQEKIAHKLEARHIKLKECEEEYNRREKEFKKWEAKIQKERMQLYSEKKTREKEEIALRLAEEQKRENEDLHRRIVELEKKLDAKHALELALKVFKGSFEDVEVGLKDNMDSEVELENKLDAIQKDLKDKEQEIEDQDRLIQALITKERKSNDELLETRKELINGLKDNRGSIGVKRMGELDTKPFLRAVKRKYTGEEAGYKATEMCSLWEGYMRDPNWHPFKIILAAGVHKEVINEEDEKLNGLKGEFGDEVYEAVTTALTEINEYNPSGRCVLPELWNFKEERKATSTEGLSYVLKQWKKHK</sequence>
<dbReference type="Pfam" id="PF03469">
    <property type="entry name" value="XH"/>
    <property type="match status" value="3"/>
</dbReference>
<evidence type="ECO:0000256" key="3">
    <source>
        <dbReference type="PROSITE-ProRule" id="PRU00267"/>
    </source>
</evidence>
<dbReference type="InterPro" id="IPR038588">
    <property type="entry name" value="XS_domain_sf"/>
</dbReference>
<keyword evidence="2" id="KW-0943">RNA-mediated gene silencing</keyword>
<feature type="coiled-coil region" evidence="4">
    <location>
        <begin position="461"/>
        <end position="558"/>
    </location>
</feature>
<feature type="region of interest" description="Disordered" evidence="5">
    <location>
        <begin position="641"/>
        <end position="671"/>
    </location>
</feature>
<organism evidence="7 8">
    <name type="scientific">Rhododendron griersonianum</name>
    <dbReference type="NCBI Taxonomy" id="479676"/>
    <lineage>
        <taxon>Eukaryota</taxon>
        <taxon>Viridiplantae</taxon>
        <taxon>Streptophyta</taxon>
        <taxon>Embryophyta</taxon>
        <taxon>Tracheophyta</taxon>
        <taxon>Spermatophyta</taxon>
        <taxon>Magnoliopsida</taxon>
        <taxon>eudicotyledons</taxon>
        <taxon>Gunneridae</taxon>
        <taxon>Pentapetalae</taxon>
        <taxon>asterids</taxon>
        <taxon>Ericales</taxon>
        <taxon>Ericaceae</taxon>
        <taxon>Ericoideae</taxon>
        <taxon>Rhodoreae</taxon>
        <taxon>Rhododendron</taxon>
    </lineage>
</organism>
<dbReference type="GO" id="GO:0080188">
    <property type="term" value="P:gene silencing by siRNA-directed DNA methylation"/>
    <property type="evidence" value="ECO:0007669"/>
    <property type="project" value="InterPro"/>
</dbReference>
<evidence type="ECO:0000313" key="8">
    <source>
        <dbReference type="Proteomes" id="UP000823749"/>
    </source>
</evidence>
<dbReference type="InterPro" id="IPR005381">
    <property type="entry name" value="Znf-XS_domain"/>
</dbReference>
<dbReference type="EMBL" id="JACTNZ010000001">
    <property type="protein sequence ID" value="KAG5566916.1"/>
    <property type="molecule type" value="Genomic_DNA"/>
</dbReference>
<keyword evidence="1 4" id="KW-0175">Coiled coil</keyword>
<evidence type="ECO:0000313" key="7">
    <source>
        <dbReference type="EMBL" id="KAG5566916.1"/>
    </source>
</evidence>
<keyword evidence="8" id="KW-1185">Reference proteome</keyword>
<dbReference type="CDD" id="cd12266">
    <property type="entry name" value="RRM_like_XS"/>
    <property type="match status" value="1"/>
</dbReference>
<gene>
    <name evidence="7" type="ORF">RHGRI_002464</name>
</gene>
<dbReference type="SUPFAM" id="SSF47095">
    <property type="entry name" value="HMG-box"/>
    <property type="match status" value="1"/>
</dbReference>
<dbReference type="Pfam" id="PF03470">
    <property type="entry name" value="zf-XS"/>
    <property type="match status" value="1"/>
</dbReference>
<feature type="compositionally biased region" description="Basic and acidic residues" evidence="5">
    <location>
        <begin position="108"/>
        <end position="121"/>
    </location>
</feature>
<feature type="compositionally biased region" description="Basic residues" evidence="5">
    <location>
        <begin position="941"/>
        <end position="950"/>
    </location>
</feature>
<proteinExistence type="predicted"/>
<dbReference type="Pfam" id="PF03468">
    <property type="entry name" value="XS"/>
    <property type="match status" value="1"/>
</dbReference>
<comment type="caution">
    <text evidence="7">The sequence shown here is derived from an EMBL/GenBank/DDBJ whole genome shotgun (WGS) entry which is preliminary data.</text>
</comment>
<evidence type="ECO:0000256" key="5">
    <source>
        <dbReference type="SAM" id="MobiDB-lite"/>
    </source>
</evidence>
<dbReference type="InterPro" id="IPR009071">
    <property type="entry name" value="HMG_box_dom"/>
</dbReference>
<name>A0AAV6LPP1_9ERIC</name>
<feature type="region of interest" description="Disordered" evidence="5">
    <location>
        <begin position="930"/>
        <end position="957"/>
    </location>
</feature>
<accession>A0AAV6LPP1</accession>